<evidence type="ECO:0000256" key="1">
    <source>
        <dbReference type="ARBA" id="ARBA00001755"/>
    </source>
</evidence>
<dbReference type="Gene3D" id="3.90.660.20">
    <property type="entry name" value="Protoporphyrinogen oxidase, mitochondrial, domain 2"/>
    <property type="match status" value="1"/>
</dbReference>
<gene>
    <name evidence="14" type="primary">hemG</name>
    <name evidence="14" type="ORF">IPN02_11880</name>
</gene>
<comment type="caution">
    <text evidence="14">The sequence shown here is derived from an EMBL/GenBank/DDBJ whole genome shotgun (WGS) entry which is preliminary data.</text>
</comment>
<evidence type="ECO:0000256" key="6">
    <source>
        <dbReference type="ARBA" id="ARBA00012402"/>
    </source>
</evidence>
<name>A0A936TEX4_9ACTN</name>
<dbReference type="GO" id="GO:0005737">
    <property type="term" value="C:cytoplasm"/>
    <property type="evidence" value="ECO:0007669"/>
    <property type="project" value="UniProtKB-SubCell"/>
</dbReference>
<dbReference type="GO" id="GO:0006783">
    <property type="term" value="P:heme biosynthetic process"/>
    <property type="evidence" value="ECO:0007669"/>
    <property type="project" value="UniProtKB-UniRule"/>
</dbReference>
<dbReference type="Gene3D" id="3.50.50.60">
    <property type="entry name" value="FAD/NAD(P)-binding domain"/>
    <property type="match status" value="1"/>
</dbReference>
<evidence type="ECO:0000256" key="4">
    <source>
        <dbReference type="ARBA" id="ARBA00004744"/>
    </source>
</evidence>
<comment type="function">
    <text evidence="3 12">Involved in coproporphyrin-dependent heme b biosynthesis. Catalyzes the oxidation of coproporphyrinogen III to coproporphyrin III.</text>
</comment>
<dbReference type="Pfam" id="PF01593">
    <property type="entry name" value="Amino_oxidase"/>
    <property type="match status" value="1"/>
</dbReference>
<dbReference type="NCBIfam" id="TIGR00562">
    <property type="entry name" value="proto_IX_ox"/>
    <property type="match status" value="1"/>
</dbReference>
<sequence>MQASIAVIGGGITGLVAARRLVGAGHAVTLYESGGRLGGQVRTEQFLGHAVDVGAESLHLAGPNAQLLDELGLTDQLVTAEASFAWIWDGVKRRRLPAGMGPAGPTRMWPIVRSGALSPLGMARAGLEPLLPPTPEQHVGADTDVSVGAFIGRRFGDQVTDRLVDPVLGSLHSGDVHRLSMRAATPMLAAKATRNRSLLLGSARSGHSPPSFVTFPGGLSTLIEGLLAGTDVDVRLATPVDAIEPSGSRYRLIAAGADQRDFDGVVLALPAAPALGLLQPLLGEDAAPLGTLRTASVATVAVAWDASEAASCEALRATGILTPAKAGTLMKAATFLSTKWPHLRHPDHALLRLSAGRVGEHRVASLPDEQLVGQMVDELRRATGLTGVPIQAQVYRWPHALPQLEVGHLEKLAVVRSALAQRPALALAGAAYDGLGISSCIAAGQRGAETMIDQLALNEEAR</sequence>
<evidence type="ECO:0000256" key="11">
    <source>
        <dbReference type="ARBA" id="ARBA00023133"/>
    </source>
</evidence>
<protein>
    <recommendedName>
        <fullName evidence="7 12">Coproporphyrinogen III oxidase</fullName>
        <ecNumber evidence="6 12">1.3.3.15</ecNumber>
    </recommendedName>
</protein>
<dbReference type="EMBL" id="JADJZA010000007">
    <property type="protein sequence ID" value="MBK9297507.1"/>
    <property type="molecule type" value="Genomic_DNA"/>
</dbReference>
<keyword evidence="8 12" id="KW-0285">Flavoprotein</keyword>
<dbReference type="SUPFAM" id="SSF51905">
    <property type="entry name" value="FAD/NAD(P)-binding domain"/>
    <property type="match status" value="1"/>
</dbReference>
<organism evidence="14 15">
    <name type="scientific">Candidatus Neomicrothrix subdominans</name>
    <dbReference type="NCBI Taxonomy" id="2954438"/>
    <lineage>
        <taxon>Bacteria</taxon>
        <taxon>Bacillati</taxon>
        <taxon>Actinomycetota</taxon>
        <taxon>Acidimicrobiia</taxon>
        <taxon>Acidimicrobiales</taxon>
        <taxon>Microthrixaceae</taxon>
        <taxon>Candidatus Neomicrothrix</taxon>
    </lineage>
</organism>
<evidence type="ECO:0000256" key="9">
    <source>
        <dbReference type="ARBA" id="ARBA00022827"/>
    </source>
</evidence>
<feature type="domain" description="Amine oxidase" evidence="13">
    <location>
        <begin position="12"/>
        <end position="452"/>
    </location>
</feature>
<dbReference type="SUPFAM" id="SSF54373">
    <property type="entry name" value="FAD-linked reductases, C-terminal domain"/>
    <property type="match status" value="1"/>
</dbReference>
<evidence type="ECO:0000256" key="7">
    <source>
        <dbReference type="ARBA" id="ARBA00019046"/>
    </source>
</evidence>
<comment type="subcellular location">
    <subcellularLocation>
        <location evidence="12">Cytoplasm</location>
    </subcellularLocation>
</comment>
<evidence type="ECO:0000256" key="2">
    <source>
        <dbReference type="ARBA" id="ARBA00001974"/>
    </source>
</evidence>
<evidence type="ECO:0000256" key="5">
    <source>
        <dbReference type="ARBA" id="ARBA00008310"/>
    </source>
</evidence>
<evidence type="ECO:0000313" key="15">
    <source>
        <dbReference type="Proteomes" id="UP000727993"/>
    </source>
</evidence>
<evidence type="ECO:0000256" key="12">
    <source>
        <dbReference type="RuleBase" id="RU364052"/>
    </source>
</evidence>
<comment type="catalytic activity">
    <reaction evidence="1">
        <text>coproporphyrinogen III + 3 O2 = coproporphyrin III + 3 H2O2</text>
        <dbReference type="Rhea" id="RHEA:43436"/>
        <dbReference type="ChEBI" id="CHEBI:15379"/>
        <dbReference type="ChEBI" id="CHEBI:16240"/>
        <dbReference type="ChEBI" id="CHEBI:57309"/>
        <dbReference type="ChEBI" id="CHEBI:131725"/>
        <dbReference type="EC" id="1.3.3.15"/>
    </reaction>
    <physiologicalReaction direction="left-to-right" evidence="1">
        <dbReference type="Rhea" id="RHEA:43437"/>
    </physiologicalReaction>
</comment>
<reference evidence="14 15" key="1">
    <citation type="submission" date="2020-10" db="EMBL/GenBank/DDBJ databases">
        <title>Connecting structure to function with the recovery of over 1000 high-quality activated sludge metagenome-assembled genomes encoding full-length rRNA genes using long-read sequencing.</title>
        <authorList>
            <person name="Singleton C.M."/>
            <person name="Petriglieri F."/>
            <person name="Kristensen J.M."/>
            <person name="Kirkegaard R.H."/>
            <person name="Michaelsen T.Y."/>
            <person name="Andersen M.H."/>
            <person name="Karst S.M."/>
            <person name="Dueholm M.S."/>
            <person name="Nielsen P.H."/>
            <person name="Albertsen M."/>
        </authorList>
    </citation>
    <scope>NUCLEOTIDE SEQUENCE [LARGE SCALE GENOMIC DNA]</scope>
    <source>
        <strain evidence="14">Lyne_18-Q3-R50-59_MAXAC.006</strain>
    </source>
</reference>
<evidence type="ECO:0000256" key="8">
    <source>
        <dbReference type="ARBA" id="ARBA00022630"/>
    </source>
</evidence>
<dbReference type="EC" id="1.3.3.15" evidence="6 12"/>
<dbReference type="Proteomes" id="UP000727993">
    <property type="component" value="Unassembled WGS sequence"/>
</dbReference>
<dbReference type="GO" id="GO:0004729">
    <property type="term" value="F:oxygen-dependent protoporphyrinogen oxidase activity"/>
    <property type="evidence" value="ECO:0007669"/>
    <property type="project" value="UniProtKB-UniRule"/>
</dbReference>
<dbReference type="InterPro" id="IPR002937">
    <property type="entry name" value="Amino_oxidase"/>
</dbReference>
<keyword evidence="12" id="KW-0963">Cytoplasm</keyword>
<dbReference type="InterPro" id="IPR050464">
    <property type="entry name" value="Zeta_carotene_desat/Oxidored"/>
</dbReference>
<evidence type="ECO:0000259" key="13">
    <source>
        <dbReference type="Pfam" id="PF01593"/>
    </source>
</evidence>
<dbReference type="InterPro" id="IPR036188">
    <property type="entry name" value="FAD/NAD-bd_sf"/>
</dbReference>
<comment type="pathway">
    <text evidence="4 12">Porphyrin-containing compound metabolism; protoheme biosynthesis.</text>
</comment>
<dbReference type="Gene3D" id="1.10.3110.10">
    <property type="entry name" value="protoporphyrinogen ix oxidase, domain 3"/>
    <property type="match status" value="1"/>
</dbReference>
<dbReference type="PANTHER" id="PTHR42923:SF3">
    <property type="entry name" value="PROTOPORPHYRINOGEN OXIDASE"/>
    <property type="match status" value="1"/>
</dbReference>
<dbReference type="PANTHER" id="PTHR42923">
    <property type="entry name" value="PROTOPORPHYRINOGEN OXIDASE"/>
    <property type="match status" value="1"/>
</dbReference>
<keyword evidence="11 12" id="KW-0350">Heme biosynthesis</keyword>
<keyword evidence="9 12" id="KW-0274">FAD</keyword>
<dbReference type="InterPro" id="IPR004572">
    <property type="entry name" value="Protoporphyrinogen_oxidase"/>
</dbReference>
<dbReference type="AlphaFoldDB" id="A0A936TEX4"/>
<proteinExistence type="inferred from homology"/>
<comment type="similarity">
    <text evidence="5 12">Belongs to the protoporphyrinogen/coproporphyrinogen oxidase family. Coproporphyrinogen III oxidase subfamily.</text>
</comment>
<keyword evidence="10 12" id="KW-0560">Oxidoreductase</keyword>
<evidence type="ECO:0000313" key="14">
    <source>
        <dbReference type="EMBL" id="MBK9297507.1"/>
    </source>
</evidence>
<comment type="cofactor">
    <cofactor evidence="2 12">
        <name>FAD</name>
        <dbReference type="ChEBI" id="CHEBI:57692"/>
    </cofactor>
</comment>
<evidence type="ECO:0000256" key="3">
    <source>
        <dbReference type="ARBA" id="ARBA00002185"/>
    </source>
</evidence>
<evidence type="ECO:0000256" key="10">
    <source>
        <dbReference type="ARBA" id="ARBA00023002"/>
    </source>
</evidence>
<accession>A0A936TEX4</accession>